<dbReference type="RefSeq" id="WP_124999587.1">
    <property type="nucleotide sequence ID" value="NZ_RQXT01000016.1"/>
</dbReference>
<dbReference type="AlphaFoldDB" id="A0A3P3FS07"/>
<evidence type="ECO:0000313" key="1">
    <source>
        <dbReference type="EMBL" id="RRI01410.1"/>
    </source>
</evidence>
<accession>A0A3P3FS07</accession>
<dbReference type="OrthoDB" id="8020285at2"/>
<protein>
    <submittedName>
        <fullName evidence="1">Uncharacterized protein</fullName>
    </submittedName>
</protein>
<keyword evidence="2" id="KW-1185">Reference proteome</keyword>
<name>A0A3P3FS07_9HYPH</name>
<dbReference type="Proteomes" id="UP000273786">
    <property type="component" value="Unassembled WGS sequence"/>
</dbReference>
<proteinExistence type="predicted"/>
<dbReference type="EMBL" id="RQXT01000016">
    <property type="protein sequence ID" value="RRI01410.1"/>
    <property type="molecule type" value="Genomic_DNA"/>
</dbReference>
<organism evidence="1 2">
    <name type="scientific">Mesorhizobium tamadayense</name>
    <dbReference type="NCBI Taxonomy" id="425306"/>
    <lineage>
        <taxon>Bacteria</taxon>
        <taxon>Pseudomonadati</taxon>
        <taxon>Pseudomonadota</taxon>
        <taxon>Alphaproteobacteria</taxon>
        <taxon>Hyphomicrobiales</taxon>
        <taxon>Phyllobacteriaceae</taxon>
        <taxon>Mesorhizobium</taxon>
    </lineage>
</organism>
<reference evidence="1 2" key="1">
    <citation type="submission" date="2018-11" db="EMBL/GenBank/DDBJ databases">
        <title>the genome of Mesorhizobium tamadayense DSM 28320.</title>
        <authorList>
            <person name="Gao J."/>
        </authorList>
    </citation>
    <scope>NUCLEOTIDE SEQUENCE [LARGE SCALE GENOMIC DNA]</scope>
    <source>
        <strain evidence="1 2">DSM 28320</strain>
    </source>
</reference>
<comment type="caution">
    <text evidence="1">The sequence shown here is derived from an EMBL/GenBank/DDBJ whole genome shotgun (WGS) entry which is preliminary data.</text>
</comment>
<sequence length="80" mass="8648">MKILIEFYRTRAADDAHAVLGRETAEAADLDDAIEIARLLAQTLNMPQRPDAMTIADANGATLHSSILATEAINEERPAS</sequence>
<evidence type="ECO:0000313" key="2">
    <source>
        <dbReference type="Proteomes" id="UP000273786"/>
    </source>
</evidence>
<gene>
    <name evidence="1" type="ORF">EH240_15390</name>
</gene>